<dbReference type="PANTHER" id="PTHR46268:SF25">
    <property type="entry name" value="USPA DOMAIN PROTEIN"/>
    <property type="match status" value="1"/>
</dbReference>
<reference evidence="5" key="2">
    <citation type="submission" date="2018-04" db="EMBL/GenBank/DDBJ databases">
        <title>Complete genome sequence of Sulfodiicoccus acidiphilus strain HS-1.</title>
        <authorList>
            <person name="Sakai H.D."/>
            <person name="Kurosawa N."/>
        </authorList>
    </citation>
    <scope>NUCLEOTIDE SEQUENCE [LARGE SCALE GENOMIC DNA]</scope>
    <source>
        <strain evidence="5">HS-1</strain>
    </source>
</reference>
<reference evidence="4" key="4">
    <citation type="submission" date="2020-09" db="EMBL/GenBank/DDBJ databases">
        <authorList>
            <person name="Sun Q."/>
            <person name="Ohkuma M."/>
        </authorList>
    </citation>
    <scope>NUCLEOTIDE SEQUENCE</scope>
    <source>
        <strain evidence="4">JCM 31740</strain>
    </source>
</reference>
<keyword evidence="5" id="KW-1185">Reference proteome</keyword>
<dbReference type="PANTHER" id="PTHR46268">
    <property type="entry name" value="STRESS RESPONSE PROTEIN NHAX"/>
    <property type="match status" value="1"/>
</dbReference>
<dbReference type="PRINTS" id="PR01438">
    <property type="entry name" value="UNVRSLSTRESS"/>
</dbReference>
<accession>A0A348B0K4</accession>
<dbReference type="SUPFAM" id="SSF52402">
    <property type="entry name" value="Adenine nucleotide alpha hydrolases-like"/>
    <property type="match status" value="1"/>
</dbReference>
<dbReference type="KEGG" id="sacd:HS1genome_0095"/>
<dbReference type="InterPro" id="IPR014729">
    <property type="entry name" value="Rossmann-like_a/b/a_fold"/>
</dbReference>
<dbReference type="Proteomes" id="UP000616143">
    <property type="component" value="Unassembled WGS sequence"/>
</dbReference>
<sequence>MFTHIVVAYDGSEPAKRALNAATEIALKFNSQVDVIHVVDTLILAANGVSPIPDEVIRTMYDRAKSTVEEAASSLSAKGVKVKAVTLDGDPANSILEYATKNGADLIVAGSRGLSTLKRIMLGSVSTRLVTDSRIPVLVVK</sequence>
<dbReference type="Pfam" id="PF00582">
    <property type="entry name" value="Usp"/>
    <property type="match status" value="1"/>
</dbReference>
<dbReference type="AlphaFoldDB" id="A0A348B0K4"/>
<dbReference type="InterPro" id="IPR006016">
    <property type="entry name" value="UspA"/>
</dbReference>
<dbReference type="Proteomes" id="UP000276741">
    <property type="component" value="Chromosome"/>
</dbReference>
<comment type="similarity">
    <text evidence="1">Belongs to the universal stress protein A family.</text>
</comment>
<proteinExistence type="inferred from homology"/>
<evidence type="ECO:0000259" key="2">
    <source>
        <dbReference type="Pfam" id="PF00582"/>
    </source>
</evidence>
<dbReference type="InterPro" id="IPR006015">
    <property type="entry name" value="Universal_stress_UspA"/>
</dbReference>
<evidence type="ECO:0000313" key="4">
    <source>
        <dbReference type="EMBL" id="GGT86465.1"/>
    </source>
</evidence>
<evidence type="ECO:0000313" key="3">
    <source>
        <dbReference type="EMBL" id="BBD71706.1"/>
    </source>
</evidence>
<dbReference type="PIRSF" id="PIRSF006276">
    <property type="entry name" value="UspA"/>
    <property type="match status" value="1"/>
</dbReference>
<evidence type="ECO:0000313" key="5">
    <source>
        <dbReference type="Proteomes" id="UP000276741"/>
    </source>
</evidence>
<gene>
    <name evidence="4" type="ORF">GCM10007116_00510</name>
    <name evidence="3" type="ORF">HS1genome_0095</name>
</gene>
<name>A0A348B0K4_9CREN</name>
<reference evidence="4" key="1">
    <citation type="journal article" date="2014" name="Int. J. Syst. Evol. Microbiol.">
        <title>Complete genome sequence of Corynebacterium casei LMG S-19264T (=DSM 44701T), isolated from a smear-ripened cheese.</title>
        <authorList>
            <consortium name="US DOE Joint Genome Institute (JGI-PGF)"/>
            <person name="Walter F."/>
            <person name="Albersmeier A."/>
            <person name="Kalinowski J."/>
            <person name="Ruckert C."/>
        </authorList>
    </citation>
    <scope>NUCLEOTIDE SEQUENCE</scope>
    <source>
        <strain evidence="4">JCM 31740</strain>
    </source>
</reference>
<reference evidence="3" key="3">
    <citation type="journal article" date="2019" name="BMC Res. Notes">
        <title>Complete genome sequence of the Sulfodiicoccus acidiphilus strain HS-1T, the first crenarchaeon that lacks polB3, isolated from an acidic hot spring in Ohwaku-dani, Hakone, Japan.</title>
        <authorList>
            <person name="Sakai H.D."/>
            <person name="Kurosawa N."/>
        </authorList>
    </citation>
    <scope>NUCLEOTIDE SEQUENCE</scope>
    <source>
        <strain evidence="3">HS-1</strain>
    </source>
</reference>
<dbReference type="Gene3D" id="3.40.50.620">
    <property type="entry name" value="HUPs"/>
    <property type="match status" value="1"/>
</dbReference>
<dbReference type="CDD" id="cd00293">
    <property type="entry name" value="USP-like"/>
    <property type="match status" value="1"/>
</dbReference>
<feature type="domain" description="UspA" evidence="2">
    <location>
        <begin position="1"/>
        <end position="141"/>
    </location>
</feature>
<dbReference type="EMBL" id="AP018553">
    <property type="protein sequence ID" value="BBD71706.1"/>
    <property type="molecule type" value="Genomic_DNA"/>
</dbReference>
<dbReference type="EMBL" id="BMQS01000001">
    <property type="protein sequence ID" value="GGT86465.1"/>
    <property type="molecule type" value="Genomic_DNA"/>
</dbReference>
<protein>
    <submittedName>
        <fullName evidence="3">Universal stress protein UspA</fullName>
    </submittedName>
</protein>
<evidence type="ECO:0000256" key="1">
    <source>
        <dbReference type="ARBA" id="ARBA00008791"/>
    </source>
</evidence>
<organism evidence="3 5">
    <name type="scientific">Sulfodiicoccus acidiphilus</name>
    <dbReference type="NCBI Taxonomy" id="1670455"/>
    <lineage>
        <taxon>Archaea</taxon>
        <taxon>Thermoproteota</taxon>
        <taxon>Thermoprotei</taxon>
        <taxon>Sulfolobales</taxon>
        <taxon>Sulfolobaceae</taxon>
        <taxon>Sulfodiicoccus</taxon>
    </lineage>
</organism>